<keyword evidence="7 19" id="KW-1003">Cell membrane</keyword>
<keyword evidence="12 19" id="KW-1133">Transmembrane helix</keyword>
<evidence type="ECO:0000256" key="18">
    <source>
        <dbReference type="ARBA" id="ARBA00049504"/>
    </source>
</evidence>
<dbReference type="KEGG" id="rhl:LPU83_2192"/>
<dbReference type="PANTHER" id="PTHR34148">
    <property type="entry name" value="ADENOSYLCOBINAMIDE-GDP RIBAZOLETRANSFERASE"/>
    <property type="match status" value="1"/>
</dbReference>
<dbReference type="RefSeq" id="WP_024312853.1">
    <property type="nucleotide sequence ID" value="NZ_ATTO01000001.1"/>
</dbReference>
<dbReference type="HOGENOM" id="CLU_057426_1_0_5"/>
<gene>
    <name evidence="20" type="primary">cobS1</name>
    <name evidence="19" type="synonym">cobS</name>
    <name evidence="20" type="ORF">LPU83_2192</name>
</gene>
<protein>
    <recommendedName>
        <fullName evidence="6 19">Adenosylcobinamide-GDP ribazoletransferase</fullName>
        <ecNumber evidence="5 19">2.7.8.26</ecNumber>
    </recommendedName>
    <alternativeName>
        <fullName evidence="16 19">Cobalamin synthase</fullName>
    </alternativeName>
    <alternativeName>
        <fullName evidence="15 19">Cobalamin-5'-phosphate synthase</fullName>
    </alternativeName>
</protein>
<dbReference type="Pfam" id="PF02654">
    <property type="entry name" value="CobS"/>
    <property type="match status" value="1"/>
</dbReference>
<dbReference type="HAMAP" id="MF_00719">
    <property type="entry name" value="CobS"/>
    <property type="match status" value="1"/>
</dbReference>
<evidence type="ECO:0000256" key="7">
    <source>
        <dbReference type="ARBA" id="ARBA00022475"/>
    </source>
</evidence>
<comment type="catalytic activity">
    <reaction evidence="17 19">
        <text>alpha-ribazole + adenosylcob(III)inamide-GDP = adenosylcob(III)alamin + GMP + H(+)</text>
        <dbReference type="Rhea" id="RHEA:16049"/>
        <dbReference type="ChEBI" id="CHEBI:10329"/>
        <dbReference type="ChEBI" id="CHEBI:15378"/>
        <dbReference type="ChEBI" id="CHEBI:18408"/>
        <dbReference type="ChEBI" id="CHEBI:58115"/>
        <dbReference type="ChEBI" id="CHEBI:60487"/>
        <dbReference type="EC" id="2.7.8.26"/>
    </reaction>
</comment>
<keyword evidence="21" id="KW-1185">Reference proteome</keyword>
<evidence type="ECO:0000256" key="14">
    <source>
        <dbReference type="ARBA" id="ARBA00025228"/>
    </source>
</evidence>
<dbReference type="GO" id="GO:0009236">
    <property type="term" value="P:cobalamin biosynthetic process"/>
    <property type="evidence" value="ECO:0007669"/>
    <property type="project" value="UniProtKB-UniRule"/>
</dbReference>
<comment type="similarity">
    <text evidence="4 19">Belongs to the CobS family.</text>
</comment>
<keyword evidence="9 19" id="KW-0808">Transferase</keyword>
<dbReference type="PATRIC" id="fig|348824.6.peg.2368"/>
<dbReference type="EC" id="2.7.8.26" evidence="5 19"/>
<dbReference type="eggNOG" id="COG0368">
    <property type="taxonomic scope" value="Bacteria"/>
</dbReference>
<dbReference type="PANTHER" id="PTHR34148:SF1">
    <property type="entry name" value="ADENOSYLCOBINAMIDE-GDP RIBAZOLETRANSFERASE"/>
    <property type="match status" value="1"/>
</dbReference>
<evidence type="ECO:0000256" key="4">
    <source>
        <dbReference type="ARBA" id="ARBA00010561"/>
    </source>
</evidence>
<comment type="subcellular location">
    <subcellularLocation>
        <location evidence="2 19">Cell membrane</location>
        <topology evidence="2 19">Multi-pass membrane protein</topology>
    </subcellularLocation>
</comment>
<evidence type="ECO:0000256" key="6">
    <source>
        <dbReference type="ARBA" id="ARBA00015850"/>
    </source>
</evidence>
<reference evidence="20" key="1">
    <citation type="submission" date="2013-11" db="EMBL/GenBank/DDBJ databases">
        <title>Draft genome sequence of the broad-host-range Rhizobium sp. LPU83 strain, a member of the low-genetic diversity Oregon-like Rhizobium sp. group.</title>
        <authorList>
            <person name="Wibberg D."/>
            <person name="Puehler A."/>
            <person name="Schlueter A."/>
        </authorList>
    </citation>
    <scope>NUCLEOTIDE SEQUENCE [LARGE SCALE GENOMIC DNA]</scope>
    <source>
        <strain evidence="20">LPU83</strain>
    </source>
</reference>
<evidence type="ECO:0000256" key="9">
    <source>
        <dbReference type="ARBA" id="ARBA00022679"/>
    </source>
</evidence>
<evidence type="ECO:0000256" key="10">
    <source>
        <dbReference type="ARBA" id="ARBA00022692"/>
    </source>
</evidence>
<dbReference type="Proteomes" id="UP000019443">
    <property type="component" value="Chromosome"/>
</dbReference>
<keyword evidence="10 19" id="KW-0812">Transmembrane</keyword>
<feature type="transmembrane region" description="Helical" evidence="19">
    <location>
        <begin position="40"/>
        <end position="62"/>
    </location>
</feature>
<evidence type="ECO:0000256" key="3">
    <source>
        <dbReference type="ARBA" id="ARBA00004663"/>
    </source>
</evidence>
<dbReference type="NCBIfam" id="NF001276">
    <property type="entry name" value="PRK00235.1-2"/>
    <property type="match status" value="1"/>
</dbReference>
<evidence type="ECO:0000256" key="15">
    <source>
        <dbReference type="ARBA" id="ARBA00032605"/>
    </source>
</evidence>
<dbReference type="GO" id="GO:0008818">
    <property type="term" value="F:cobalamin 5'-phosphate synthase activity"/>
    <property type="evidence" value="ECO:0007669"/>
    <property type="project" value="UniProtKB-UniRule"/>
</dbReference>
<evidence type="ECO:0000313" key="21">
    <source>
        <dbReference type="Proteomes" id="UP000019443"/>
    </source>
</evidence>
<feature type="transmembrane region" description="Helical" evidence="19">
    <location>
        <begin position="143"/>
        <end position="164"/>
    </location>
</feature>
<dbReference type="EMBL" id="HG916852">
    <property type="protein sequence ID" value="CDM57849.1"/>
    <property type="molecule type" value="Genomic_DNA"/>
</dbReference>
<dbReference type="InterPro" id="IPR003805">
    <property type="entry name" value="CobS"/>
</dbReference>
<comment type="catalytic activity">
    <reaction evidence="18 19">
        <text>alpha-ribazole 5'-phosphate + adenosylcob(III)inamide-GDP = adenosylcob(III)alamin 5'-phosphate + GMP + H(+)</text>
        <dbReference type="Rhea" id="RHEA:23560"/>
        <dbReference type="ChEBI" id="CHEBI:15378"/>
        <dbReference type="ChEBI" id="CHEBI:57918"/>
        <dbReference type="ChEBI" id="CHEBI:58115"/>
        <dbReference type="ChEBI" id="CHEBI:60487"/>
        <dbReference type="ChEBI" id="CHEBI:60493"/>
        <dbReference type="EC" id="2.7.8.26"/>
    </reaction>
</comment>
<evidence type="ECO:0000256" key="8">
    <source>
        <dbReference type="ARBA" id="ARBA00022573"/>
    </source>
</evidence>
<dbReference type="AlphaFoldDB" id="W6RA90"/>
<evidence type="ECO:0000256" key="17">
    <source>
        <dbReference type="ARBA" id="ARBA00048623"/>
    </source>
</evidence>
<feature type="transmembrane region" description="Helical" evidence="19">
    <location>
        <begin position="209"/>
        <end position="229"/>
    </location>
</feature>
<name>W6RA90_9HYPH</name>
<evidence type="ECO:0000256" key="2">
    <source>
        <dbReference type="ARBA" id="ARBA00004651"/>
    </source>
</evidence>
<keyword evidence="13 19" id="KW-0472">Membrane</keyword>
<dbReference type="UniPathway" id="UPA00148">
    <property type="reaction ID" value="UER00238"/>
</dbReference>
<dbReference type="GO" id="GO:0051073">
    <property type="term" value="F:adenosylcobinamide-GDP ribazoletransferase activity"/>
    <property type="evidence" value="ECO:0007669"/>
    <property type="project" value="UniProtKB-UniRule"/>
</dbReference>
<keyword evidence="11 19" id="KW-0460">Magnesium</keyword>
<dbReference type="GO" id="GO:0005886">
    <property type="term" value="C:plasma membrane"/>
    <property type="evidence" value="ECO:0007669"/>
    <property type="project" value="UniProtKB-SubCell"/>
</dbReference>
<comment type="pathway">
    <text evidence="3 19">Cofactor biosynthesis; adenosylcobalamin biosynthesis; adenosylcobalamin from cob(II)yrinate a,c-diamide: step 7/7.</text>
</comment>
<organism evidence="20 21">
    <name type="scientific">Rhizobium favelukesii</name>
    <dbReference type="NCBI Taxonomy" id="348824"/>
    <lineage>
        <taxon>Bacteria</taxon>
        <taxon>Pseudomonadati</taxon>
        <taxon>Pseudomonadota</taxon>
        <taxon>Alphaproteobacteria</taxon>
        <taxon>Hyphomicrobiales</taxon>
        <taxon>Rhizobiaceae</taxon>
        <taxon>Rhizobium/Agrobacterium group</taxon>
        <taxon>Rhizobium</taxon>
    </lineage>
</organism>
<evidence type="ECO:0000256" key="13">
    <source>
        <dbReference type="ARBA" id="ARBA00023136"/>
    </source>
</evidence>
<feature type="transmembrane region" description="Helical" evidence="19">
    <location>
        <begin position="114"/>
        <end position="137"/>
    </location>
</feature>
<keyword evidence="8 19" id="KW-0169">Cobalamin biosynthesis</keyword>
<sequence length="260" mass="26679">MNIGNYAADVARAVAFLSRIPMPPSAFVDFNGKLDRASRAFPVAGIVIALLPALVFLVMLCLHADRLMSAFVALAVQAALTGALHEDGLADCADGLGGGRDREHALSIMKDSRIGTYGAIALILSFALRAGALAAVARAAPPLAAALALPAIACISRGALVWHWHRLPSAKPDGVAAAAGQPSEGTMHMALASGCLLSALLLWPSLGLLPLVCALLACGLSVMAFTRFVRRKLAGHTGDTLGAAQQISEIATVCALAMAL</sequence>
<comment type="function">
    <text evidence="14 19">Joins adenosylcobinamide-GDP and alpha-ribazole to generate adenosylcobalamin (Ado-cobalamin). Also synthesizes adenosylcobalamin 5'-phosphate from adenosylcobinamide-GDP and alpha-ribazole 5'-phosphate.</text>
</comment>
<comment type="cofactor">
    <cofactor evidence="1 19">
        <name>Mg(2+)</name>
        <dbReference type="ChEBI" id="CHEBI:18420"/>
    </cofactor>
</comment>
<evidence type="ECO:0000313" key="20">
    <source>
        <dbReference type="EMBL" id="CDM57849.1"/>
    </source>
</evidence>
<accession>W6RA90</accession>
<evidence type="ECO:0000256" key="19">
    <source>
        <dbReference type="HAMAP-Rule" id="MF_00719"/>
    </source>
</evidence>
<evidence type="ECO:0000256" key="11">
    <source>
        <dbReference type="ARBA" id="ARBA00022842"/>
    </source>
</evidence>
<proteinExistence type="inferred from homology"/>
<evidence type="ECO:0000256" key="1">
    <source>
        <dbReference type="ARBA" id="ARBA00001946"/>
    </source>
</evidence>
<evidence type="ECO:0000256" key="12">
    <source>
        <dbReference type="ARBA" id="ARBA00022989"/>
    </source>
</evidence>
<evidence type="ECO:0000256" key="16">
    <source>
        <dbReference type="ARBA" id="ARBA00032853"/>
    </source>
</evidence>
<evidence type="ECO:0000256" key="5">
    <source>
        <dbReference type="ARBA" id="ARBA00013200"/>
    </source>
</evidence>